<reference evidence="4" key="2">
    <citation type="submission" date="2015-11" db="EMBL/GenBank/DDBJ databases">
        <authorList>
            <person name="Zhang Y."/>
            <person name="Guo Z."/>
        </authorList>
    </citation>
    <scope>NUCLEOTIDE SEQUENCE</scope>
    <source>
        <strain evidence="4">1</strain>
    </source>
</reference>
<dbReference type="RefSeq" id="WP_169788589.1">
    <property type="nucleotide sequence ID" value="NZ_AP014854.2"/>
</dbReference>
<feature type="transmembrane region" description="Helical" evidence="2">
    <location>
        <begin position="65"/>
        <end position="89"/>
    </location>
</feature>
<dbReference type="InterPro" id="IPR011606">
    <property type="entry name" value="Brnchd-chn_aa_trnsp_permease"/>
</dbReference>
<evidence type="ECO:0000313" key="5">
    <source>
        <dbReference type="Proteomes" id="UP000065734"/>
    </source>
</evidence>
<keyword evidence="2" id="KW-0812">Transmembrane</keyword>
<feature type="transmembrane region" description="Helical" evidence="2">
    <location>
        <begin position="188"/>
        <end position="204"/>
    </location>
</feature>
<organism evidence="4 5">
    <name type="scientific">Blastochloris viridis</name>
    <name type="common">Rhodopseudomonas viridis</name>
    <dbReference type="NCBI Taxonomy" id="1079"/>
    <lineage>
        <taxon>Bacteria</taxon>
        <taxon>Pseudomonadati</taxon>
        <taxon>Pseudomonadota</taxon>
        <taxon>Alphaproteobacteria</taxon>
        <taxon>Hyphomicrobiales</taxon>
        <taxon>Blastochloridaceae</taxon>
        <taxon>Blastochloris</taxon>
    </lineage>
</organism>
<feature type="transmembrane region" description="Helical" evidence="2">
    <location>
        <begin position="38"/>
        <end position="58"/>
    </location>
</feature>
<reference evidence="5" key="3">
    <citation type="journal article" date="2016" name="Genome Announc.">
        <title>Revised genome sequence of the purple photosynthetic bacterium Blastochloris viridis.</title>
        <authorList>
            <person name="Liu L.N."/>
            <person name="Faulkner M."/>
            <person name="Liu X."/>
            <person name="Huang F."/>
            <person name="Darby A.C."/>
            <person name="Hall N."/>
        </authorList>
    </citation>
    <scope>NUCLEOTIDE SEQUENCE [LARGE SCALE GENOMIC DNA]</scope>
    <source>
        <strain evidence="5">ATCC 19567 / DSM 133 / F</strain>
    </source>
</reference>
<feature type="transmembrane region" description="Helical" evidence="2">
    <location>
        <begin position="238"/>
        <end position="254"/>
    </location>
</feature>
<gene>
    <name evidence="3" type="ORF">BV133_3290</name>
    <name evidence="4" type="ORF">BVIRIDIS_09070</name>
</gene>
<protein>
    <submittedName>
        <fullName evidence="4">AzlC protein</fullName>
    </submittedName>
</protein>
<feature type="transmembrane region" description="Helical" evidence="2">
    <location>
        <begin position="95"/>
        <end position="119"/>
    </location>
</feature>
<evidence type="ECO:0000256" key="2">
    <source>
        <dbReference type="SAM" id="Phobius"/>
    </source>
</evidence>
<accession>A0A0H5BQG0</accession>
<feature type="transmembrane region" description="Helical" evidence="2">
    <location>
        <begin position="159"/>
        <end position="182"/>
    </location>
</feature>
<dbReference type="Proteomes" id="UP000065734">
    <property type="component" value="Chromosome I"/>
</dbReference>
<sequence>MAEPSAPRPEQTSSTPAAGTGASGAMTAREALAAGVRIAFGPPVLVLMASFIGFGGLAADAGWPVGAAVLATLTVWAMPGQVVLLGAVAAGTSPLAALAAVSLSAVRLLPMVVSLMPVLRSPRMALGTQFWSAHFVAQTVWVESFRHLPELPREARPSFYLGMAYTLIVASALATGAGYLLAGRLAEPLVIGLVFLPPVFFLLSLERTAASFEDKLAFGFGLVLCPIMVAVAPDLDLMLTGVVGGAAAFAAGLLRERWR</sequence>
<dbReference type="EMBL" id="LN907867">
    <property type="protein sequence ID" value="CUU41908.1"/>
    <property type="molecule type" value="Genomic_DNA"/>
</dbReference>
<keyword evidence="2" id="KW-0472">Membrane</keyword>
<dbReference type="EMBL" id="AP014854">
    <property type="protein sequence ID" value="BAS00884.1"/>
    <property type="molecule type" value="Genomic_DNA"/>
</dbReference>
<keyword evidence="2" id="KW-1133">Transmembrane helix</keyword>
<dbReference type="Pfam" id="PF03591">
    <property type="entry name" value="AzlC"/>
    <property type="match status" value="1"/>
</dbReference>
<reference evidence="3" key="1">
    <citation type="journal article" date="2015" name="Genome Announc.">
        <title>Complete Genome Sequence of the Bacteriochlorophyll b-Producing Photosynthetic Bacterium Blastochloris viridis.</title>
        <authorList>
            <person name="Tsukatani Y."/>
            <person name="Hirose Y."/>
            <person name="Harada J."/>
            <person name="Misawa N."/>
            <person name="Mori K."/>
            <person name="Inoue K."/>
            <person name="Tamiaki H."/>
        </authorList>
    </citation>
    <scope>NUCLEOTIDE SEQUENCE [LARGE SCALE GENOMIC DNA]</scope>
    <source>
        <strain evidence="3">DSM 133</strain>
    </source>
</reference>
<feature type="compositionally biased region" description="Low complexity" evidence="1">
    <location>
        <begin position="12"/>
        <end position="22"/>
    </location>
</feature>
<name>A0A0H5BQG0_BLAVI</name>
<dbReference type="AlphaFoldDB" id="A0A0H5BQG0"/>
<dbReference type="KEGG" id="bvr:BVIR_1462"/>
<feature type="region of interest" description="Disordered" evidence="1">
    <location>
        <begin position="1"/>
        <end position="22"/>
    </location>
</feature>
<proteinExistence type="predicted"/>
<evidence type="ECO:0000256" key="1">
    <source>
        <dbReference type="SAM" id="MobiDB-lite"/>
    </source>
</evidence>
<keyword evidence="5" id="KW-1185">Reference proteome</keyword>
<feature type="transmembrane region" description="Helical" evidence="2">
    <location>
        <begin position="216"/>
        <end position="232"/>
    </location>
</feature>
<evidence type="ECO:0000313" key="4">
    <source>
        <dbReference type="EMBL" id="CUU41908.1"/>
    </source>
</evidence>
<evidence type="ECO:0000313" key="3">
    <source>
        <dbReference type="EMBL" id="BAS00884.1"/>
    </source>
</evidence>
<dbReference type="STRING" id="1079.BVIR_1462"/>